<dbReference type="Gene3D" id="3.30.70.250">
    <property type="entry name" value="Malonyl-CoA ACP transacylase, ACP-binding"/>
    <property type="match status" value="1"/>
</dbReference>
<evidence type="ECO:0000256" key="3">
    <source>
        <dbReference type="ARBA" id="ARBA00022737"/>
    </source>
</evidence>
<dbReference type="Proteomes" id="UP000198935">
    <property type="component" value="Unassembled WGS sequence"/>
</dbReference>
<reference evidence="10" key="1">
    <citation type="submission" date="2016-10" db="EMBL/GenBank/DDBJ databases">
        <authorList>
            <person name="Varghese N."/>
            <person name="Submissions S."/>
        </authorList>
    </citation>
    <scope>NUCLEOTIDE SEQUENCE [LARGE SCALE GENOMIC DNA]</scope>
    <source>
        <strain evidence="10">SP</strain>
    </source>
</reference>
<comment type="similarity">
    <text evidence="7">Belongs to the transferase hexapeptide repeat family. DapH subfamily.</text>
</comment>
<proteinExistence type="inferred from homology"/>
<dbReference type="InterPro" id="IPR011004">
    <property type="entry name" value="Trimer_LpxA-like_sf"/>
</dbReference>
<evidence type="ECO:0000256" key="2">
    <source>
        <dbReference type="ARBA" id="ARBA00022679"/>
    </source>
</evidence>
<comment type="function">
    <text evidence="7">Catalyzes the transfer of an acetyl group from acetyl-CoA to tetrahydrodipicolinate.</text>
</comment>
<organism evidence="9 10">
    <name type="scientific">Evansella caseinilytica</name>
    <dbReference type="NCBI Taxonomy" id="1503961"/>
    <lineage>
        <taxon>Bacteria</taxon>
        <taxon>Bacillati</taxon>
        <taxon>Bacillota</taxon>
        <taxon>Bacilli</taxon>
        <taxon>Bacillales</taxon>
        <taxon>Bacillaceae</taxon>
        <taxon>Evansella</taxon>
    </lineage>
</organism>
<dbReference type="Pfam" id="PF14602">
    <property type="entry name" value="Hexapep_2"/>
    <property type="match status" value="1"/>
</dbReference>
<dbReference type="CDD" id="cd03350">
    <property type="entry name" value="LbH_THP_succinylT"/>
    <property type="match status" value="1"/>
</dbReference>
<dbReference type="InterPro" id="IPR019873">
    <property type="entry name" value="DapH"/>
</dbReference>
<name>A0A1H3MS06_9BACI</name>
<evidence type="ECO:0000256" key="4">
    <source>
        <dbReference type="ARBA" id="ARBA00022915"/>
    </source>
</evidence>
<dbReference type="UniPathway" id="UPA00034">
    <property type="reaction ID" value="UER00022"/>
</dbReference>
<keyword evidence="5 7" id="KW-0457">Lysine biosynthesis</keyword>
<evidence type="ECO:0000256" key="6">
    <source>
        <dbReference type="ARBA" id="ARBA00023315"/>
    </source>
</evidence>
<dbReference type="GO" id="GO:0019877">
    <property type="term" value="P:diaminopimelate biosynthetic process"/>
    <property type="evidence" value="ECO:0007669"/>
    <property type="project" value="UniProtKB-UniRule"/>
</dbReference>
<evidence type="ECO:0000313" key="9">
    <source>
        <dbReference type="EMBL" id="SDY78945.1"/>
    </source>
</evidence>
<dbReference type="Pfam" id="PF00132">
    <property type="entry name" value="Hexapep"/>
    <property type="match status" value="1"/>
</dbReference>
<dbReference type="InterPro" id="IPR018357">
    <property type="entry name" value="Hexapep_transf_CS"/>
</dbReference>
<dbReference type="InterPro" id="IPR050179">
    <property type="entry name" value="Trans_hexapeptide_repeat"/>
</dbReference>
<protein>
    <recommendedName>
        <fullName evidence="7">2,3,4,5-tetrahydropyridine-2,6-dicarboxylate N-acetyltransferase</fullName>
        <ecNumber evidence="7">2.3.1.89</ecNumber>
    </recommendedName>
    <alternativeName>
        <fullName evidence="7">Tetrahydrodipicolinate N-acetyltransferase</fullName>
        <shortName evidence="7">THP acetyltransferase</shortName>
        <shortName evidence="7">Tetrahydropicolinate acetylase</shortName>
    </alternativeName>
</protein>
<dbReference type="AlphaFoldDB" id="A0A1H3MS06"/>
<dbReference type="HAMAP" id="MF_01691">
    <property type="entry name" value="DapH"/>
    <property type="match status" value="1"/>
</dbReference>
<dbReference type="PANTHER" id="PTHR43300">
    <property type="entry name" value="ACETYLTRANSFERASE"/>
    <property type="match status" value="1"/>
</dbReference>
<accession>A0A1H3MS06</accession>
<keyword evidence="6 7" id="KW-0012">Acyltransferase</keyword>
<dbReference type="EMBL" id="FNPI01000003">
    <property type="protein sequence ID" value="SDY78945.1"/>
    <property type="molecule type" value="Genomic_DNA"/>
</dbReference>
<evidence type="ECO:0000313" key="10">
    <source>
        <dbReference type="Proteomes" id="UP000198935"/>
    </source>
</evidence>
<keyword evidence="4 7" id="KW-0220">Diaminopimelate biosynthesis</keyword>
<evidence type="ECO:0000256" key="1">
    <source>
        <dbReference type="ARBA" id="ARBA00022605"/>
    </source>
</evidence>
<dbReference type="SUPFAM" id="SSF51161">
    <property type="entry name" value="Trimeric LpxA-like enzymes"/>
    <property type="match status" value="1"/>
</dbReference>
<comment type="catalytic activity">
    <reaction evidence="7">
        <text>(S)-2,3,4,5-tetrahydrodipicolinate + acetyl-CoA + H2O = L-2-acetamido-6-oxoheptanedioate + CoA</text>
        <dbReference type="Rhea" id="RHEA:13085"/>
        <dbReference type="ChEBI" id="CHEBI:15377"/>
        <dbReference type="ChEBI" id="CHEBI:16845"/>
        <dbReference type="ChEBI" id="CHEBI:57287"/>
        <dbReference type="ChEBI" id="CHEBI:57288"/>
        <dbReference type="ChEBI" id="CHEBI:58117"/>
        <dbReference type="EC" id="2.3.1.89"/>
    </reaction>
</comment>
<dbReference type="Pfam" id="PF08503">
    <property type="entry name" value="DapH_N"/>
    <property type="match status" value="1"/>
</dbReference>
<evidence type="ECO:0000256" key="5">
    <source>
        <dbReference type="ARBA" id="ARBA00023154"/>
    </source>
</evidence>
<dbReference type="Gene3D" id="2.160.10.10">
    <property type="entry name" value="Hexapeptide repeat proteins"/>
    <property type="match status" value="1"/>
</dbReference>
<dbReference type="NCBIfam" id="TIGR03532">
    <property type="entry name" value="DapD_Ac"/>
    <property type="match status" value="1"/>
</dbReference>
<evidence type="ECO:0000256" key="7">
    <source>
        <dbReference type="HAMAP-Rule" id="MF_01691"/>
    </source>
</evidence>
<comment type="pathway">
    <text evidence="7">Amino-acid biosynthesis; L-lysine biosynthesis via DAP pathway; LL-2,6-diaminopimelate from (S)-tetrahydrodipicolinate (acetylase route): step 1/3.</text>
</comment>
<dbReference type="OrthoDB" id="9788080at2"/>
<sequence length="239" mass="25089">MKMMDANEIISFISNSEKSTPVKVHIKGRLAGIDFGAKTKAFLQGDTGVLFGEWKDIHAAIKENEGQIEDFVVENDRRNSAIPLLDMKNIHARIEPGAIIRDQVDIGNNAVIMMGAAINIGAVIGEGTMIDMNAVLGGRATVGKNCHIGAGAVLAGVIEPPSAKPVIIEDGVVVGANAVVLEGVTVGQGAVVAAGAIVTEDVPPNTVVAGTPARVIKEIDEKTKGKTEIKQELRKLNEE</sequence>
<keyword evidence="1 7" id="KW-0028">Amino-acid biosynthesis</keyword>
<feature type="domain" description="2,3,4,5-tetrahydropyridine-2,6-dicarboxylate N-acetyltransferase N-terminal" evidence="8">
    <location>
        <begin position="4"/>
        <end position="87"/>
    </location>
</feature>
<dbReference type="STRING" id="1503961.SAMN05421736_103308"/>
<dbReference type="PROSITE" id="PS00101">
    <property type="entry name" value="HEXAPEP_TRANSFERASES"/>
    <property type="match status" value="1"/>
</dbReference>
<keyword evidence="10" id="KW-1185">Reference proteome</keyword>
<dbReference type="PANTHER" id="PTHR43300:SF10">
    <property type="entry name" value="2,3,4,5-TETRAHYDROPYRIDINE-2,6-DICARBOXYLATE N-ACETYLTRANSFERASE"/>
    <property type="match status" value="1"/>
</dbReference>
<gene>
    <name evidence="7" type="primary">dapH</name>
    <name evidence="9" type="ORF">SAMN05421736_103308</name>
</gene>
<dbReference type="InterPro" id="IPR013710">
    <property type="entry name" value="DapH_N"/>
</dbReference>
<evidence type="ECO:0000259" key="8">
    <source>
        <dbReference type="Pfam" id="PF08503"/>
    </source>
</evidence>
<dbReference type="GO" id="GO:0009089">
    <property type="term" value="P:lysine biosynthetic process via diaminopimelate"/>
    <property type="evidence" value="ECO:0007669"/>
    <property type="project" value="UniProtKB-UniRule"/>
</dbReference>
<keyword evidence="2 7" id="KW-0808">Transferase</keyword>
<dbReference type="GO" id="GO:0047200">
    <property type="term" value="F:tetrahydrodipicolinate N-acetyltransferase activity"/>
    <property type="evidence" value="ECO:0007669"/>
    <property type="project" value="UniProtKB-UniRule"/>
</dbReference>
<dbReference type="InterPro" id="IPR001451">
    <property type="entry name" value="Hexapep"/>
</dbReference>
<dbReference type="EC" id="2.3.1.89" evidence="7"/>
<keyword evidence="3 7" id="KW-0677">Repeat</keyword>